<dbReference type="SUPFAM" id="SSF52343">
    <property type="entry name" value="Ferredoxin reductase-like, C-terminal NADP-linked domain"/>
    <property type="match status" value="1"/>
</dbReference>
<dbReference type="InterPro" id="IPR039261">
    <property type="entry name" value="FNR_nucleotide-bd"/>
</dbReference>
<comment type="cofactor">
    <cofactor evidence="1">
        <name>FAD</name>
        <dbReference type="ChEBI" id="CHEBI:57692"/>
    </cofactor>
    <text evidence="1">Binds 1 FAD per subunit.</text>
</comment>
<gene>
    <name evidence="4" type="ORF">DWY25_14605</name>
</gene>
<dbReference type="CDD" id="cd06219">
    <property type="entry name" value="DHOD_e_trans_like1"/>
    <property type="match status" value="1"/>
</dbReference>
<accession>A0A412FP45</accession>
<dbReference type="PROSITE" id="PS51384">
    <property type="entry name" value="FAD_FR"/>
    <property type="match status" value="1"/>
</dbReference>
<feature type="binding site" evidence="2">
    <location>
        <position position="237"/>
    </location>
    <ligand>
        <name>[2Fe-2S] cluster</name>
        <dbReference type="ChEBI" id="CHEBI:190135"/>
    </ligand>
</feature>
<dbReference type="Pfam" id="PF10418">
    <property type="entry name" value="DHODB_Fe-S_bind"/>
    <property type="match status" value="1"/>
</dbReference>
<dbReference type="PANTHER" id="PTHR43513">
    <property type="entry name" value="DIHYDROOROTATE DEHYDROGENASE B (NAD(+)), ELECTRON TRANSFER SUBUNIT"/>
    <property type="match status" value="1"/>
</dbReference>
<feature type="binding site" evidence="2">
    <location>
        <position position="225"/>
    </location>
    <ligand>
        <name>[2Fe-2S] cluster</name>
        <dbReference type="ChEBI" id="CHEBI:190135"/>
    </ligand>
</feature>
<dbReference type="InterPro" id="IPR050353">
    <property type="entry name" value="PyrK_electron_transfer"/>
</dbReference>
<organism evidence="4 5">
    <name type="scientific">Holdemania filiformis</name>
    <dbReference type="NCBI Taxonomy" id="61171"/>
    <lineage>
        <taxon>Bacteria</taxon>
        <taxon>Bacillati</taxon>
        <taxon>Bacillota</taxon>
        <taxon>Erysipelotrichia</taxon>
        <taxon>Erysipelotrichales</taxon>
        <taxon>Erysipelotrichaceae</taxon>
        <taxon>Holdemania</taxon>
    </lineage>
</organism>
<dbReference type="InterPro" id="IPR019480">
    <property type="entry name" value="Dihydroorotate_DH_Fe-S-bd"/>
</dbReference>
<dbReference type="GO" id="GO:0046872">
    <property type="term" value="F:metal ion binding"/>
    <property type="evidence" value="ECO:0007669"/>
    <property type="project" value="UniProtKB-KW"/>
</dbReference>
<dbReference type="Gene3D" id="2.40.30.10">
    <property type="entry name" value="Translation factors"/>
    <property type="match status" value="1"/>
</dbReference>
<dbReference type="PIRSF" id="PIRSF006816">
    <property type="entry name" value="Cyc3_hyd_g"/>
    <property type="match status" value="1"/>
</dbReference>
<keyword evidence="1" id="KW-0285">Flavoprotein</keyword>
<dbReference type="EMBL" id="QRUP01000022">
    <property type="protein sequence ID" value="RGR69937.1"/>
    <property type="molecule type" value="Genomic_DNA"/>
</dbReference>
<dbReference type="GeneID" id="83016631"/>
<dbReference type="NCBIfam" id="NF004862">
    <property type="entry name" value="PRK06222.1"/>
    <property type="match status" value="1"/>
</dbReference>
<dbReference type="GO" id="GO:0006221">
    <property type="term" value="P:pyrimidine nucleotide biosynthetic process"/>
    <property type="evidence" value="ECO:0007669"/>
    <property type="project" value="InterPro"/>
</dbReference>
<dbReference type="Proteomes" id="UP000284178">
    <property type="component" value="Unassembled WGS sequence"/>
</dbReference>
<dbReference type="InterPro" id="IPR017938">
    <property type="entry name" value="Riboflavin_synthase-like_b-brl"/>
</dbReference>
<feature type="binding site" evidence="1">
    <location>
        <begin position="62"/>
        <end position="64"/>
    </location>
    <ligand>
        <name>FAD</name>
        <dbReference type="ChEBI" id="CHEBI:57692"/>
    </ligand>
</feature>
<evidence type="ECO:0000256" key="1">
    <source>
        <dbReference type="PIRSR" id="PIRSR006816-1"/>
    </source>
</evidence>
<name>A0A412FP45_9FIRM</name>
<keyword evidence="2" id="KW-0479">Metal-binding</keyword>
<protein>
    <submittedName>
        <fullName evidence="4">Sulfide/dihydroorotate dehydrogenase-like FAD/NAD-binding protein</fullName>
    </submittedName>
</protein>
<dbReference type="InterPro" id="IPR012165">
    <property type="entry name" value="Cyt_c3_hydrogenase_gsu"/>
</dbReference>
<comment type="cofactor">
    <cofactor evidence="2">
        <name>[2Fe-2S] cluster</name>
        <dbReference type="ChEBI" id="CHEBI:190135"/>
    </cofactor>
    <text evidence="2">Binds 1 [2Fe-2S] cluster per subunit.</text>
</comment>
<proteinExistence type="predicted"/>
<sequence length="272" mass="29325">MVEILEARVLNPQITLLKLKAERIAKKVQPGQFVILHQDEKAERIPLTIADSDPQEGTITVIVQAAGESTKRLCALKTGDSIRDVVGPLGQATDFEGAQNICVIGGGVGCAIAYPSAKACHQRGAHVELIAGFKNESLVILKEEMAAIADEFTLISDDGSTGKQGFVTDALKEKLEQGKKYDLVIAIGPIIMMKMVCKVTEAAGIKTLVSLNPIMIDGTGMCGGCRVTVGGKVKFACVDGPDFDGHQVDFDELMQRNRTYMEDHRCHLEEAK</sequence>
<evidence type="ECO:0000313" key="5">
    <source>
        <dbReference type="Proteomes" id="UP000284178"/>
    </source>
</evidence>
<evidence type="ECO:0000259" key="3">
    <source>
        <dbReference type="PROSITE" id="PS51384"/>
    </source>
</evidence>
<reference evidence="4 5" key="1">
    <citation type="submission" date="2018-08" db="EMBL/GenBank/DDBJ databases">
        <title>A genome reference for cultivated species of the human gut microbiota.</title>
        <authorList>
            <person name="Zou Y."/>
            <person name="Xue W."/>
            <person name="Luo G."/>
        </authorList>
    </citation>
    <scope>NUCLEOTIDE SEQUENCE [LARGE SCALE GENOMIC DNA]</scope>
    <source>
        <strain evidence="4 5">AF24-29</strain>
    </source>
</reference>
<dbReference type="SUPFAM" id="SSF63380">
    <property type="entry name" value="Riboflavin synthase domain-like"/>
    <property type="match status" value="1"/>
</dbReference>
<dbReference type="Pfam" id="PF00175">
    <property type="entry name" value="NAD_binding_1"/>
    <property type="match status" value="1"/>
</dbReference>
<keyword evidence="5" id="KW-1185">Reference proteome</keyword>
<dbReference type="Gene3D" id="3.40.50.80">
    <property type="entry name" value="Nucleotide-binding domain of ferredoxin-NADP reductase (FNR) module"/>
    <property type="match status" value="1"/>
</dbReference>
<evidence type="ECO:0000313" key="4">
    <source>
        <dbReference type="EMBL" id="RGR69937.1"/>
    </source>
</evidence>
<dbReference type="RefSeq" id="WP_117895855.1">
    <property type="nucleotide sequence ID" value="NZ_CABJCV010000022.1"/>
</dbReference>
<dbReference type="GO" id="GO:0050660">
    <property type="term" value="F:flavin adenine dinucleotide binding"/>
    <property type="evidence" value="ECO:0007669"/>
    <property type="project" value="InterPro"/>
</dbReference>
<dbReference type="GO" id="GO:0051537">
    <property type="term" value="F:2 iron, 2 sulfur cluster binding"/>
    <property type="evidence" value="ECO:0007669"/>
    <property type="project" value="UniProtKB-KW"/>
</dbReference>
<keyword evidence="2" id="KW-0408">Iron</keyword>
<dbReference type="PANTHER" id="PTHR43513:SF3">
    <property type="entry name" value="DIHYDROOROTATE DEHYDROGENASE B (NAD(+)), ELECTRON TRANSFER SUBUNIT-RELATED"/>
    <property type="match status" value="1"/>
</dbReference>
<feature type="binding site" evidence="2">
    <location>
        <position position="222"/>
    </location>
    <ligand>
        <name>[2Fe-2S] cluster</name>
        <dbReference type="ChEBI" id="CHEBI:190135"/>
    </ligand>
</feature>
<dbReference type="InterPro" id="IPR001433">
    <property type="entry name" value="OxRdtase_FAD/NAD-bd"/>
</dbReference>
<dbReference type="InterPro" id="IPR017927">
    <property type="entry name" value="FAD-bd_FR_type"/>
</dbReference>
<evidence type="ECO:0000256" key="2">
    <source>
        <dbReference type="PIRSR" id="PIRSR006816-2"/>
    </source>
</evidence>
<keyword evidence="1" id="KW-0274">FAD</keyword>
<feature type="domain" description="FAD-binding FR-type" evidence="3">
    <location>
        <begin position="1"/>
        <end position="95"/>
    </location>
</feature>
<keyword evidence="2" id="KW-0001">2Fe-2S</keyword>
<dbReference type="AlphaFoldDB" id="A0A412FP45"/>
<keyword evidence="2" id="KW-0411">Iron-sulfur</keyword>
<dbReference type="GO" id="GO:0016491">
    <property type="term" value="F:oxidoreductase activity"/>
    <property type="evidence" value="ECO:0007669"/>
    <property type="project" value="InterPro"/>
</dbReference>
<comment type="caution">
    <text evidence="4">The sequence shown here is derived from an EMBL/GenBank/DDBJ whole genome shotgun (WGS) entry which is preliminary data.</text>
</comment>